<reference evidence="4 5" key="1">
    <citation type="submission" date="2012-11" db="EMBL/GenBank/DDBJ databases">
        <title>Whole genome sequence of Acidocella aminolytica 101 = DSM 11237.</title>
        <authorList>
            <person name="Azuma Y."/>
            <person name="Higashiura N."/>
            <person name="Hirakawa H."/>
            <person name="Matsushita K."/>
        </authorList>
    </citation>
    <scope>NUCLEOTIDE SEQUENCE [LARGE SCALE GENOMIC DNA]</scope>
    <source>
        <strain evidence="5">101 / DSM 11237</strain>
    </source>
</reference>
<keyword evidence="5" id="KW-1185">Reference proteome</keyword>
<feature type="disulfide bond" description="Redox-active" evidence="3">
    <location>
        <begin position="10"/>
        <end position="14"/>
    </location>
</feature>
<evidence type="ECO:0000256" key="3">
    <source>
        <dbReference type="PIRSR" id="PIRSR603782-2"/>
    </source>
</evidence>
<keyword evidence="4" id="KW-0472">Membrane</keyword>
<evidence type="ECO:0000313" key="5">
    <source>
        <dbReference type="Proteomes" id="UP000032668"/>
    </source>
</evidence>
<comment type="similarity">
    <text evidence="1">Belongs to the SCO1/2 family.</text>
</comment>
<dbReference type="STRING" id="1120923.SAMN02746095_02803"/>
<evidence type="ECO:0000313" key="4">
    <source>
        <dbReference type="EMBL" id="GAN80971.1"/>
    </source>
</evidence>
<comment type="caution">
    <text evidence="4">The sequence shown here is derived from an EMBL/GenBank/DDBJ whole genome shotgun (WGS) entry which is preliminary data.</text>
</comment>
<dbReference type="SUPFAM" id="SSF52833">
    <property type="entry name" value="Thioredoxin-like"/>
    <property type="match status" value="1"/>
</dbReference>
<keyword evidence="4" id="KW-0812">Transmembrane</keyword>
<evidence type="ECO:0000256" key="2">
    <source>
        <dbReference type="PIRSR" id="PIRSR603782-1"/>
    </source>
</evidence>
<sequence>MIVYFGFTRCTDTCPLTVMNAARLISSLDTVANRVRFLFVTVDLNYDTPERLKRYLAQFGPPPYIDGLYGTPTTLDFFAKRFGVFFKAPRSPNAPDPQAGIRHSDAVFLFNPAGQAVAIINDFGDGNPHLRSLSALVKELLTG</sequence>
<accession>A0A0D6PHW4</accession>
<dbReference type="CDD" id="cd02968">
    <property type="entry name" value="SCO"/>
    <property type="match status" value="1"/>
</dbReference>
<keyword evidence="3" id="KW-1015">Disulfide bond</keyword>
<dbReference type="Proteomes" id="UP000032668">
    <property type="component" value="Unassembled WGS sequence"/>
</dbReference>
<protein>
    <submittedName>
        <fullName evidence="4">Electron transport transmembrane protein Sco1/SenC/PrrC</fullName>
    </submittedName>
</protein>
<dbReference type="Gene3D" id="3.40.30.10">
    <property type="entry name" value="Glutaredoxin"/>
    <property type="match status" value="1"/>
</dbReference>
<name>A0A0D6PHW4_9PROT</name>
<dbReference type="Pfam" id="PF02630">
    <property type="entry name" value="SCO1-SenC"/>
    <property type="match status" value="1"/>
</dbReference>
<dbReference type="PANTHER" id="PTHR12151:SF25">
    <property type="entry name" value="LINALOOL DEHYDRATASE_ISOMERASE DOMAIN-CONTAINING PROTEIN"/>
    <property type="match status" value="1"/>
</dbReference>
<dbReference type="InterPro" id="IPR036249">
    <property type="entry name" value="Thioredoxin-like_sf"/>
</dbReference>
<organism evidence="4 5">
    <name type="scientific">Acidocella aminolytica 101 = DSM 11237</name>
    <dbReference type="NCBI Taxonomy" id="1120923"/>
    <lineage>
        <taxon>Bacteria</taxon>
        <taxon>Pseudomonadati</taxon>
        <taxon>Pseudomonadota</taxon>
        <taxon>Alphaproteobacteria</taxon>
        <taxon>Acetobacterales</taxon>
        <taxon>Acidocellaceae</taxon>
        <taxon>Acidocella</taxon>
    </lineage>
</organism>
<feature type="binding site" evidence="2">
    <location>
        <position position="14"/>
    </location>
    <ligand>
        <name>Cu cation</name>
        <dbReference type="ChEBI" id="CHEBI:23378"/>
    </ligand>
</feature>
<dbReference type="PANTHER" id="PTHR12151">
    <property type="entry name" value="ELECTRON TRANSPORT PROTIN SCO1/SENC FAMILY MEMBER"/>
    <property type="match status" value="1"/>
</dbReference>
<feature type="binding site" evidence="2">
    <location>
        <position position="103"/>
    </location>
    <ligand>
        <name>Cu cation</name>
        <dbReference type="ChEBI" id="CHEBI:23378"/>
    </ligand>
</feature>
<gene>
    <name evidence="4" type="ORF">Aam_066_035</name>
</gene>
<keyword evidence="2" id="KW-0479">Metal-binding</keyword>
<proteinExistence type="inferred from homology"/>
<dbReference type="InterPro" id="IPR003782">
    <property type="entry name" value="SCO1/SenC"/>
</dbReference>
<dbReference type="AlphaFoldDB" id="A0A0D6PHW4"/>
<dbReference type="GO" id="GO:0046872">
    <property type="term" value="F:metal ion binding"/>
    <property type="evidence" value="ECO:0007669"/>
    <property type="project" value="UniProtKB-KW"/>
</dbReference>
<evidence type="ECO:0000256" key="1">
    <source>
        <dbReference type="ARBA" id="ARBA00010996"/>
    </source>
</evidence>
<feature type="binding site" evidence="2">
    <location>
        <position position="10"/>
    </location>
    <ligand>
        <name>Cu cation</name>
        <dbReference type="ChEBI" id="CHEBI:23378"/>
    </ligand>
</feature>
<dbReference type="EMBL" id="BANC01000064">
    <property type="protein sequence ID" value="GAN80971.1"/>
    <property type="molecule type" value="Genomic_DNA"/>
</dbReference>
<keyword evidence="2" id="KW-0186">Copper</keyword>